<dbReference type="GO" id="GO:0042157">
    <property type="term" value="P:lipoprotein metabolic process"/>
    <property type="evidence" value="ECO:0007669"/>
    <property type="project" value="InterPro"/>
</dbReference>
<dbReference type="GO" id="GO:0005576">
    <property type="term" value="C:extracellular region"/>
    <property type="evidence" value="ECO:0007669"/>
    <property type="project" value="InterPro"/>
</dbReference>
<dbReference type="OrthoDB" id="6428304at2759"/>
<evidence type="ECO:0000256" key="1">
    <source>
        <dbReference type="ARBA" id="ARBA00010090"/>
    </source>
</evidence>
<dbReference type="AlphaFoldDB" id="A0A4Y2NEA8"/>
<feature type="coiled-coil region" evidence="2">
    <location>
        <begin position="370"/>
        <end position="397"/>
    </location>
</feature>
<name>A0A4Y2NEA8_ARAVE</name>
<evidence type="ECO:0000256" key="3">
    <source>
        <dbReference type="SAM" id="Phobius"/>
    </source>
</evidence>
<dbReference type="GO" id="GO:0008289">
    <property type="term" value="F:lipid binding"/>
    <property type="evidence" value="ECO:0007669"/>
    <property type="project" value="InterPro"/>
</dbReference>
<feature type="transmembrane region" description="Helical" evidence="3">
    <location>
        <begin position="270"/>
        <end position="292"/>
    </location>
</feature>
<keyword evidence="5" id="KW-1185">Reference proteome</keyword>
<evidence type="ECO:0008006" key="6">
    <source>
        <dbReference type="Google" id="ProtNLM"/>
    </source>
</evidence>
<dbReference type="Proteomes" id="UP000499080">
    <property type="component" value="Unassembled WGS sequence"/>
</dbReference>
<dbReference type="InterPro" id="IPR008405">
    <property type="entry name" value="ApoL"/>
</dbReference>
<accession>A0A4Y2NEA8</accession>
<keyword evidence="3" id="KW-1133">Transmembrane helix</keyword>
<reference evidence="4 5" key="1">
    <citation type="journal article" date="2019" name="Sci. Rep.">
        <title>Orb-weaving spider Araneus ventricosus genome elucidates the spidroin gene catalogue.</title>
        <authorList>
            <person name="Kono N."/>
            <person name="Nakamura H."/>
            <person name="Ohtoshi R."/>
            <person name="Moran D.A.P."/>
            <person name="Shinohara A."/>
            <person name="Yoshida Y."/>
            <person name="Fujiwara M."/>
            <person name="Mori M."/>
            <person name="Tomita M."/>
            <person name="Arakawa K."/>
        </authorList>
    </citation>
    <scope>NUCLEOTIDE SEQUENCE [LARGE SCALE GENOMIC DNA]</scope>
</reference>
<protein>
    <recommendedName>
        <fullName evidence="6">Apolipoprotein L3</fullName>
    </recommendedName>
</protein>
<keyword evidence="2" id="KW-0175">Coiled coil</keyword>
<dbReference type="GO" id="GO:0016020">
    <property type="term" value="C:membrane"/>
    <property type="evidence" value="ECO:0007669"/>
    <property type="project" value="TreeGrafter"/>
</dbReference>
<organism evidence="4 5">
    <name type="scientific">Araneus ventricosus</name>
    <name type="common">Orbweaver spider</name>
    <name type="synonym">Epeira ventricosa</name>
    <dbReference type="NCBI Taxonomy" id="182803"/>
    <lineage>
        <taxon>Eukaryota</taxon>
        <taxon>Metazoa</taxon>
        <taxon>Ecdysozoa</taxon>
        <taxon>Arthropoda</taxon>
        <taxon>Chelicerata</taxon>
        <taxon>Arachnida</taxon>
        <taxon>Araneae</taxon>
        <taxon>Araneomorphae</taxon>
        <taxon>Entelegynae</taxon>
        <taxon>Araneoidea</taxon>
        <taxon>Araneidae</taxon>
        <taxon>Araneus</taxon>
    </lineage>
</organism>
<proteinExistence type="inferred from homology"/>
<dbReference type="GO" id="GO:0006869">
    <property type="term" value="P:lipid transport"/>
    <property type="evidence" value="ECO:0007669"/>
    <property type="project" value="InterPro"/>
</dbReference>
<dbReference type="EMBL" id="BGPR01008989">
    <property type="protein sequence ID" value="GBN37283.1"/>
    <property type="molecule type" value="Genomic_DNA"/>
</dbReference>
<dbReference type="PANTHER" id="PTHR14096">
    <property type="entry name" value="APOLIPOPROTEIN L"/>
    <property type="match status" value="1"/>
</dbReference>
<evidence type="ECO:0000313" key="4">
    <source>
        <dbReference type="EMBL" id="GBN37283.1"/>
    </source>
</evidence>
<keyword evidence="3" id="KW-0812">Transmembrane</keyword>
<keyword evidence="3" id="KW-0472">Membrane</keyword>
<feature type="transmembrane region" description="Helical" evidence="3">
    <location>
        <begin position="121"/>
        <end position="140"/>
    </location>
</feature>
<sequence length="406" mass="44582">MGRADAFSDFFESLIRKGSLFALNYYGQKPLVSSIYSVVNQTIGACGFDFSRAVGYVDKEKEARCLMENLIERFEKADEACSEFLAVYPDWEISRIATVEELNAIAASVHKDRFKGNISKMIGGCVGVIGGAAVVGAFVFPPLLPLAIGGGVASGLGGATVFGSSIAEVVLLKKRMDQAKVIIEHDSEKFQPLQKFFGRSQELMEALNEVIGFDLMDQIHEELKVFYQEYRSRRIQVDSNFFDKVRPIINNLVNLLVSQSNLLVRFGPELASVAISFVLAMFIAPMGNMVLFDRIVLIQRLTVGVLSGLEAGLSLRTAVAGVTARRALQGVPTVAENMPKLFARSFKIFAGIGLALDVSNIILTSIDIHKGSLSEHGKKLKEAADQLQEELEYVEQVHDTLRISIF</sequence>
<dbReference type="PANTHER" id="PTHR14096:SF28">
    <property type="entry name" value="APOLIPOPROTEIN L, 1-RELATED"/>
    <property type="match status" value="1"/>
</dbReference>
<feature type="transmembrane region" description="Helical" evidence="3">
    <location>
        <begin position="146"/>
        <end position="172"/>
    </location>
</feature>
<evidence type="ECO:0000313" key="5">
    <source>
        <dbReference type="Proteomes" id="UP000499080"/>
    </source>
</evidence>
<evidence type="ECO:0000256" key="2">
    <source>
        <dbReference type="SAM" id="Coils"/>
    </source>
</evidence>
<comment type="similarity">
    <text evidence="1">Belongs to the apolipoprotein L family.</text>
</comment>
<comment type="caution">
    <text evidence="4">The sequence shown here is derived from an EMBL/GenBank/DDBJ whole genome shotgun (WGS) entry which is preliminary data.</text>
</comment>
<gene>
    <name evidence="4" type="ORF">AVEN_160867_1</name>
</gene>